<reference evidence="1" key="2">
    <citation type="journal article" date="2015" name="Data Brief">
        <title>Shoot transcriptome of the giant reed, Arundo donax.</title>
        <authorList>
            <person name="Barrero R.A."/>
            <person name="Guerrero F.D."/>
            <person name="Moolhuijzen P."/>
            <person name="Goolsby J.A."/>
            <person name="Tidwell J."/>
            <person name="Bellgard S.E."/>
            <person name="Bellgard M.I."/>
        </authorList>
    </citation>
    <scope>NUCLEOTIDE SEQUENCE</scope>
    <source>
        <tissue evidence="1">Shoot tissue taken approximately 20 cm above the soil surface</tissue>
    </source>
</reference>
<name>A0A0A9AYS4_ARUDO</name>
<organism evidence="1">
    <name type="scientific">Arundo donax</name>
    <name type="common">Giant reed</name>
    <name type="synonym">Donax arundinaceus</name>
    <dbReference type="NCBI Taxonomy" id="35708"/>
    <lineage>
        <taxon>Eukaryota</taxon>
        <taxon>Viridiplantae</taxon>
        <taxon>Streptophyta</taxon>
        <taxon>Embryophyta</taxon>
        <taxon>Tracheophyta</taxon>
        <taxon>Spermatophyta</taxon>
        <taxon>Magnoliopsida</taxon>
        <taxon>Liliopsida</taxon>
        <taxon>Poales</taxon>
        <taxon>Poaceae</taxon>
        <taxon>PACMAD clade</taxon>
        <taxon>Arundinoideae</taxon>
        <taxon>Arundineae</taxon>
        <taxon>Arundo</taxon>
    </lineage>
</organism>
<proteinExistence type="predicted"/>
<reference evidence="1" key="1">
    <citation type="submission" date="2014-09" db="EMBL/GenBank/DDBJ databases">
        <authorList>
            <person name="Magalhaes I.L.F."/>
            <person name="Oliveira U."/>
            <person name="Santos F.R."/>
            <person name="Vidigal T.H.D.A."/>
            <person name="Brescovit A.D."/>
            <person name="Santos A.J."/>
        </authorList>
    </citation>
    <scope>NUCLEOTIDE SEQUENCE</scope>
    <source>
        <tissue evidence="1">Shoot tissue taken approximately 20 cm above the soil surface</tissue>
    </source>
</reference>
<dbReference type="EMBL" id="GBRH01242872">
    <property type="protein sequence ID" value="JAD55023.1"/>
    <property type="molecule type" value="Transcribed_RNA"/>
</dbReference>
<sequence length="11" mass="1146">MGWKASLPLSG</sequence>
<evidence type="ECO:0000313" key="1">
    <source>
        <dbReference type="EMBL" id="JAD55023.1"/>
    </source>
</evidence>
<protein>
    <submittedName>
        <fullName evidence="1">Uncharacterized protein</fullName>
    </submittedName>
</protein>
<accession>A0A0A9AYS4</accession>